<feature type="non-terminal residue" evidence="2">
    <location>
        <position position="1"/>
    </location>
</feature>
<gene>
    <name evidence="2" type="ORF">AKAME5_003005300</name>
    <name evidence="3" type="ORF">AKAME5_003005900</name>
</gene>
<dbReference type="SUPFAM" id="SSF48403">
    <property type="entry name" value="Ankyrin repeat"/>
    <property type="match status" value="1"/>
</dbReference>
<evidence type="ECO:0000313" key="3">
    <source>
        <dbReference type="EMBL" id="GLD64292.1"/>
    </source>
</evidence>
<dbReference type="PROSITE" id="PS50088">
    <property type="entry name" value="ANK_REPEAT"/>
    <property type="match status" value="1"/>
</dbReference>
<evidence type="ECO:0000256" key="1">
    <source>
        <dbReference type="PROSITE-ProRule" id="PRU00023"/>
    </source>
</evidence>
<dbReference type="Pfam" id="PF00023">
    <property type="entry name" value="Ank"/>
    <property type="match status" value="1"/>
</dbReference>
<dbReference type="Proteomes" id="UP001279410">
    <property type="component" value="Unassembled WGS sequence"/>
</dbReference>
<dbReference type="Gene3D" id="1.25.40.20">
    <property type="entry name" value="Ankyrin repeat-containing domain"/>
    <property type="match status" value="1"/>
</dbReference>
<feature type="repeat" description="ANK" evidence="1">
    <location>
        <begin position="1"/>
        <end position="33"/>
    </location>
</feature>
<organism evidence="2 4">
    <name type="scientific">Lates japonicus</name>
    <name type="common">Japanese lates</name>
    <dbReference type="NCBI Taxonomy" id="270547"/>
    <lineage>
        <taxon>Eukaryota</taxon>
        <taxon>Metazoa</taxon>
        <taxon>Chordata</taxon>
        <taxon>Craniata</taxon>
        <taxon>Vertebrata</taxon>
        <taxon>Euteleostomi</taxon>
        <taxon>Actinopterygii</taxon>
        <taxon>Neopterygii</taxon>
        <taxon>Teleostei</taxon>
        <taxon>Neoteleostei</taxon>
        <taxon>Acanthomorphata</taxon>
        <taxon>Carangaria</taxon>
        <taxon>Carangaria incertae sedis</taxon>
        <taxon>Centropomidae</taxon>
        <taxon>Lates</taxon>
    </lineage>
</organism>
<dbReference type="SMART" id="SM00248">
    <property type="entry name" value="ANK"/>
    <property type="match status" value="1"/>
</dbReference>
<dbReference type="InterPro" id="IPR002110">
    <property type="entry name" value="Ankyrin_rpt"/>
</dbReference>
<dbReference type="PROSITE" id="PS50297">
    <property type="entry name" value="ANK_REP_REGION"/>
    <property type="match status" value="1"/>
</dbReference>
<reference evidence="2" key="1">
    <citation type="submission" date="2022-08" db="EMBL/GenBank/DDBJ databases">
        <title>Genome sequencing of akame (Lates japonicus).</title>
        <authorList>
            <person name="Hashiguchi Y."/>
            <person name="Takahashi H."/>
        </authorList>
    </citation>
    <scope>NUCLEOTIDE SEQUENCE</scope>
    <source>
        <strain evidence="2">Kochi</strain>
    </source>
</reference>
<dbReference type="EMBL" id="BRZM01008945">
    <property type="protein sequence ID" value="GLD63920.1"/>
    <property type="molecule type" value="Genomic_DNA"/>
</dbReference>
<proteinExistence type="predicted"/>
<accession>A0AAD3N2M0</accession>
<name>A0AAD3N2M0_LATJO</name>
<keyword evidence="4" id="KW-1185">Reference proteome</keyword>
<dbReference type="InterPro" id="IPR036770">
    <property type="entry name" value="Ankyrin_rpt-contain_sf"/>
</dbReference>
<dbReference type="EMBL" id="BRZM01009017">
    <property type="protein sequence ID" value="GLD64292.1"/>
    <property type="molecule type" value="Genomic_DNA"/>
</dbReference>
<protein>
    <submittedName>
        <fullName evidence="2">Ankyrin repeat domain-containing protein 6-like isoform X1</fullName>
    </submittedName>
</protein>
<evidence type="ECO:0000313" key="4">
    <source>
        <dbReference type="Proteomes" id="UP001279410"/>
    </source>
</evidence>
<keyword evidence="1" id="KW-0040">ANK repeat</keyword>
<evidence type="ECO:0000313" key="2">
    <source>
        <dbReference type="EMBL" id="GLD63920.1"/>
    </source>
</evidence>
<comment type="caution">
    <text evidence="2">The sequence shown here is derived from an EMBL/GenBank/DDBJ whole genome shotgun (WGS) entry which is preliminary data.</text>
</comment>
<dbReference type="AlphaFoldDB" id="A0AAD3N2M0"/>
<sequence length="59" mass="6535">YGRGPLHLAAYKGHIEVVRILLKAGCDLDIQDDVSRFVCLPPASAMFPLFIHLQLALQC</sequence>